<reference evidence="2 3" key="1">
    <citation type="submission" date="2023-03" db="EMBL/GenBank/DDBJ databases">
        <title>High-quality genome of Scylla paramamosain provides insights in environmental adaptation.</title>
        <authorList>
            <person name="Zhang L."/>
        </authorList>
    </citation>
    <scope>NUCLEOTIDE SEQUENCE [LARGE SCALE GENOMIC DNA]</scope>
    <source>
        <strain evidence="2">LZ_2023a</strain>
        <tissue evidence="2">Muscle</tissue>
    </source>
</reference>
<evidence type="ECO:0000313" key="2">
    <source>
        <dbReference type="EMBL" id="KAK8383649.1"/>
    </source>
</evidence>
<organism evidence="2 3">
    <name type="scientific">Scylla paramamosain</name>
    <name type="common">Mud crab</name>
    <dbReference type="NCBI Taxonomy" id="85552"/>
    <lineage>
        <taxon>Eukaryota</taxon>
        <taxon>Metazoa</taxon>
        <taxon>Ecdysozoa</taxon>
        <taxon>Arthropoda</taxon>
        <taxon>Crustacea</taxon>
        <taxon>Multicrustacea</taxon>
        <taxon>Malacostraca</taxon>
        <taxon>Eumalacostraca</taxon>
        <taxon>Eucarida</taxon>
        <taxon>Decapoda</taxon>
        <taxon>Pleocyemata</taxon>
        <taxon>Brachyura</taxon>
        <taxon>Eubrachyura</taxon>
        <taxon>Portunoidea</taxon>
        <taxon>Portunidae</taxon>
        <taxon>Portuninae</taxon>
        <taxon>Scylla</taxon>
    </lineage>
</organism>
<sequence length="79" mass="8776">MNGPHPPTSHSRPLTLTSSHLSRGYPSHTRAIFMFSGKYPHALHVYTDSSGTIPCRFAGPEEEPHHENKSPSRQAQLLT</sequence>
<feature type="compositionally biased region" description="Polar residues" evidence="1">
    <location>
        <begin position="8"/>
        <end position="21"/>
    </location>
</feature>
<keyword evidence="3" id="KW-1185">Reference proteome</keyword>
<name>A0AAW0T8R9_SCYPA</name>
<proteinExistence type="predicted"/>
<accession>A0AAW0T8R9</accession>
<evidence type="ECO:0000313" key="3">
    <source>
        <dbReference type="Proteomes" id="UP001487740"/>
    </source>
</evidence>
<dbReference type="EMBL" id="JARAKH010000036">
    <property type="protein sequence ID" value="KAK8383649.1"/>
    <property type="molecule type" value="Genomic_DNA"/>
</dbReference>
<evidence type="ECO:0000256" key="1">
    <source>
        <dbReference type="SAM" id="MobiDB-lite"/>
    </source>
</evidence>
<comment type="caution">
    <text evidence="2">The sequence shown here is derived from an EMBL/GenBank/DDBJ whole genome shotgun (WGS) entry which is preliminary data.</text>
</comment>
<protein>
    <submittedName>
        <fullName evidence="2">Uncharacterized protein</fullName>
    </submittedName>
</protein>
<feature type="region of interest" description="Disordered" evidence="1">
    <location>
        <begin position="1"/>
        <end position="22"/>
    </location>
</feature>
<feature type="region of interest" description="Disordered" evidence="1">
    <location>
        <begin position="55"/>
        <end position="79"/>
    </location>
</feature>
<dbReference type="Proteomes" id="UP001487740">
    <property type="component" value="Unassembled WGS sequence"/>
</dbReference>
<gene>
    <name evidence="2" type="ORF">O3P69_015838</name>
</gene>
<dbReference type="AlphaFoldDB" id="A0AAW0T8R9"/>